<accession>A7TC53</accession>
<dbReference type="AlphaFoldDB" id="A7TC53"/>
<dbReference type="EMBL" id="DS476016">
    <property type="protein sequence ID" value="EDO26388.1"/>
    <property type="molecule type" value="Genomic_DNA"/>
</dbReference>
<reference evidence="2 3" key="1">
    <citation type="journal article" date="2007" name="Science">
        <title>Sea anemone genome reveals ancestral eumetazoan gene repertoire and genomic organization.</title>
        <authorList>
            <person name="Putnam N.H."/>
            <person name="Srivastava M."/>
            <person name="Hellsten U."/>
            <person name="Dirks B."/>
            <person name="Chapman J."/>
            <person name="Salamov A."/>
            <person name="Terry A."/>
            <person name="Shapiro H."/>
            <person name="Lindquist E."/>
            <person name="Kapitonov V.V."/>
            <person name="Jurka J."/>
            <person name="Genikhovich G."/>
            <person name="Grigoriev I.V."/>
            <person name="Lucas S.M."/>
            <person name="Steele R.E."/>
            <person name="Finnerty J.R."/>
            <person name="Technau U."/>
            <person name="Martindale M.Q."/>
            <person name="Rokhsar D.S."/>
        </authorList>
    </citation>
    <scope>NUCLEOTIDE SEQUENCE [LARGE SCALE GENOMIC DNA]</scope>
    <source>
        <strain evidence="3">CH2 X CH6</strain>
    </source>
</reference>
<protein>
    <submittedName>
        <fullName evidence="2">Uncharacterized protein</fullName>
    </submittedName>
</protein>
<dbReference type="InParanoid" id="A7TC53"/>
<dbReference type="Proteomes" id="UP000001593">
    <property type="component" value="Unassembled WGS sequence"/>
</dbReference>
<keyword evidence="3" id="KW-1185">Reference proteome</keyword>
<feature type="region of interest" description="Disordered" evidence="1">
    <location>
        <begin position="75"/>
        <end position="94"/>
    </location>
</feature>
<feature type="region of interest" description="Disordered" evidence="1">
    <location>
        <begin position="17"/>
        <end position="63"/>
    </location>
</feature>
<gene>
    <name evidence="2" type="ORF">NEMVEDRAFT_v1g225086</name>
</gene>
<name>A7TC53_NEMVE</name>
<organism evidence="2 3">
    <name type="scientific">Nematostella vectensis</name>
    <name type="common">Starlet sea anemone</name>
    <dbReference type="NCBI Taxonomy" id="45351"/>
    <lineage>
        <taxon>Eukaryota</taxon>
        <taxon>Metazoa</taxon>
        <taxon>Cnidaria</taxon>
        <taxon>Anthozoa</taxon>
        <taxon>Hexacorallia</taxon>
        <taxon>Actiniaria</taxon>
        <taxon>Edwardsiidae</taxon>
        <taxon>Nematostella</taxon>
    </lineage>
</organism>
<evidence type="ECO:0000313" key="2">
    <source>
        <dbReference type="EMBL" id="EDO26388.1"/>
    </source>
</evidence>
<sequence length="419" mass="46596">MGLKEILAAKKAAMGIESKAAEMSAPAETQAVKEESKKAEPSNVLSNMGLDPAPAVKEPPAPAKPMTFAEKMALKKAEAEAAKPAEEKTEEKPAVTLQERLLAAAKKTEPATLTPDQQAIANAQEDSEVAQAYTDIALKINNLSKTDTEEDLKNEMAELKKALHKNPSASLIMLDSDIGQMDKDKAIYECWKNYWPVVESESKTQFRAIACLMYAFMKLDALLMEYDVAEFRGKPAIELSFKLNINKFKYFVGHIDVVLKSKLTGQYMVMEVKHTALNLVDIAALYKNSGQALGYSIALDEIAGEEQTNYGVLYVVSQLGQNFKQETHILPFQKTLVDRLNWFVTLGLDVQRIEEMEKIGIFPKRGGSCVKYNKPCFHYGICDLHSADTVAPVKEDTIDYTFTYDLDTLIEHHLERIAG</sequence>
<evidence type="ECO:0000313" key="3">
    <source>
        <dbReference type="Proteomes" id="UP000001593"/>
    </source>
</evidence>
<proteinExistence type="predicted"/>
<feature type="compositionally biased region" description="Basic and acidic residues" evidence="1">
    <location>
        <begin position="31"/>
        <end position="40"/>
    </location>
</feature>
<dbReference type="HOGENOM" id="CLU_656046_0_0_1"/>
<evidence type="ECO:0000256" key="1">
    <source>
        <dbReference type="SAM" id="MobiDB-lite"/>
    </source>
</evidence>
<feature type="compositionally biased region" description="Basic and acidic residues" evidence="1">
    <location>
        <begin position="75"/>
        <end position="93"/>
    </location>
</feature>